<name>A0A656GM27_PSEA0</name>
<evidence type="ECO:0000313" key="2">
    <source>
        <dbReference type="Proteomes" id="UP000003465"/>
    </source>
</evidence>
<dbReference type="Proteomes" id="UP000003465">
    <property type="component" value="Unassembled WGS sequence"/>
</dbReference>
<feature type="non-terminal residue" evidence="1">
    <location>
        <position position="1"/>
    </location>
</feature>
<sequence>VFARFIVGWKVSSSARTDFVLDALDTFQPTMNRAKT</sequence>
<proteinExistence type="predicted"/>
<evidence type="ECO:0000313" key="1">
    <source>
        <dbReference type="EMBL" id="EGH26892.1"/>
    </source>
</evidence>
<gene>
    <name evidence="1" type="ORF">PSYMO_37611</name>
</gene>
<protein>
    <submittedName>
        <fullName evidence="1">Uncharacterized protein</fullName>
    </submittedName>
</protein>
<feature type="non-terminal residue" evidence="1">
    <location>
        <position position="36"/>
    </location>
</feature>
<dbReference type="EMBL" id="AEAG01003009">
    <property type="protein sequence ID" value="EGH26892.1"/>
    <property type="molecule type" value="Genomic_DNA"/>
</dbReference>
<reference evidence="1 2" key="1">
    <citation type="journal article" date="2011" name="PLoS Pathog.">
        <title>Dynamic evolution of pathogenicity revealed by sequencing and comparative genomics of 19 Pseudomonas syringae isolates.</title>
        <authorList>
            <person name="Baltrus D.A."/>
            <person name="Nishimura M.T."/>
            <person name="Romanchuk A."/>
            <person name="Chang J.H."/>
            <person name="Mukhtar M.S."/>
            <person name="Cherkis K."/>
            <person name="Roach J."/>
            <person name="Grant S.R."/>
            <person name="Jones C.D."/>
            <person name="Dangl J.L."/>
        </authorList>
    </citation>
    <scope>NUCLEOTIDE SEQUENCE [LARGE SCALE GENOMIC DNA]</scope>
    <source>
        <strain evidence="1 2">301020</strain>
    </source>
</reference>
<organism evidence="1 2">
    <name type="scientific">Pseudomonas amygdali pv. mori str. 301020</name>
    <dbReference type="NCBI Taxonomy" id="629261"/>
    <lineage>
        <taxon>Bacteria</taxon>
        <taxon>Pseudomonadati</taxon>
        <taxon>Pseudomonadota</taxon>
        <taxon>Gammaproteobacteria</taxon>
        <taxon>Pseudomonadales</taxon>
        <taxon>Pseudomonadaceae</taxon>
        <taxon>Pseudomonas</taxon>
        <taxon>Pseudomonas amygdali</taxon>
    </lineage>
</organism>
<dbReference type="AlphaFoldDB" id="A0A656GM27"/>
<comment type="caution">
    <text evidence="1">The sequence shown here is derived from an EMBL/GenBank/DDBJ whole genome shotgun (WGS) entry which is preliminary data.</text>
</comment>
<accession>A0A656GM27</accession>